<evidence type="ECO:0000259" key="2">
    <source>
        <dbReference type="PROSITE" id="PS51015"/>
    </source>
</evidence>
<dbReference type="AlphaFoldDB" id="D5STT6"/>
<evidence type="ECO:0000313" key="4">
    <source>
        <dbReference type="Proteomes" id="UP000002220"/>
    </source>
</evidence>
<dbReference type="PROSITE" id="PS51015">
    <property type="entry name" value="YDG"/>
    <property type="match status" value="1"/>
</dbReference>
<sequence length="321" mass="36098">MYGITDQWLWVALVGLFLLEQFRLLRREEQAIFEMRSGLWRTCPVLLENSRCRLVWLPISSTCRVFIGDQGTFDLTYCWTAGTSSLLPRPDEVKDFQAFLAAWQRASQLVQLTSTGLALCLGMLILLWAGFLTVSIPYAIRWTLGATFTCWSLTACFYWQSARSLRRQGWGDVSASVADVLISPLSALKAYSLLGKMGCQRYHFSTVAWALAPHAVLHQWARNATVAPNLQDFSTGVSANLETPTPGQLQELLQLRGIELSVAIATPHPDSDAICFCPRCHAQYTRWVECCWNCTSWKETLAVETSPEEPPPKDYQSSIES</sequence>
<organism evidence="3 4">
    <name type="scientific">Planctopirus limnophila (strain ATCC 43296 / DSM 3776 / IFAM 1008 / Mu 290)</name>
    <name type="common">Planctomyces limnophilus</name>
    <dbReference type="NCBI Taxonomy" id="521674"/>
    <lineage>
        <taxon>Bacteria</taxon>
        <taxon>Pseudomonadati</taxon>
        <taxon>Planctomycetota</taxon>
        <taxon>Planctomycetia</taxon>
        <taxon>Planctomycetales</taxon>
        <taxon>Planctomycetaceae</taxon>
        <taxon>Planctopirus</taxon>
    </lineage>
</organism>
<keyword evidence="1" id="KW-0472">Membrane</keyword>
<protein>
    <recommendedName>
        <fullName evidence="2">YDG domain-containing protein</fullName>
    </recommendedName>
</protein>
<name>D5STT6_PLAL2</name>
<dbReference type="InterPro" id="IPR003105">
    <property type="entry name" value="SRA_YDG"/>
</dbReference>
<keyword evidence="1" id="KW-0812">Transmembrane</keyword>
<keyword evidence="4" id="KW-1185">Reference proteome</keyword>
<feature type="transmembrane region" description="Helical" evidence="1">
    <location>
        <begin position="109"/>
        <end position="132"/>
    </location>
</feature>
<dbReference type="HOGENOM" id="CLU_865590_0_0_0"/>
<evidence type="ECO:0000313" key="3">
    <source>
        <dbReference type="EMBL" id="ADG66921.1"/>
    </source>
</evidence>
<reference evidence="3 4" key="1">
    <citation type="journal article" date="2010" name="Stand. Genomic Sci.">
        <title>Complete genome sequence of Planctomyces limnophilus type strain (Mu 290).</title>
        <authorList>
            <person name="Labutti K."/>
            <person name="Sikorski J."/>
            <person name="Schneider S."/>
            <person name="Nolan M."/>
            <person name="Lucas S."/>
            <person name="Glavina Del Rio T."/>
            <person name="Tice H."/>
            <person name="Cheng J.F."/>
            <person name="Goodwin L."/>
            <person name="Pitluck S."/>
            <person name="Liolios K."/>
            <person name="Ivanova N."/>
            <person name="Mavromatis K."/>
            <person name="Mikhailova N."/>
            <person name="Pati A."/>
            <person name="Chen A."/>
            <person name="Palaniappan K."/>
            <person name="Land M."/>
            <person name="Hauser L."/>
            <person name="Chang Y.J."/>
            <person name="Jeffries C.D."/>
            <person name="Tindall B.J."/>
            <person name="Rohde M."/>
            <person name="Goker M."/>
            <person name="Woyke T."/>
            <person name="Bristow J."/>
            <person name="Eisen J.A."/>
            <person name="Markowitz V."/>
            <person name="Hugenholtz P."/>
            <person name="Kyrpides N.C."/>
            <person name="Klenk H.P."/>
            <person name="Lapidus A."/>
        </authorList>
    </citation>
    <scope>NUCLEOTIDE SEQUENCE [LARGE SCALE GENOMIC DNA]</scope>
    <source>
        <strain evidence="4">ATCC 43296 / DSM 3776 / IFAM 1008 / 290</strain>
    </source>
</reference>
<feature type="domain" description="YDG" evidence="2">
    <location>
        <begin position="1"/>
        <end position="26"/>
    </location>
</feature>
<proteinExistence type="predicted"/>
<dbReference type="Proteomes" id="UP000002220">
    <property type="component" value="Chromosome"/>
</dbReference>
<accession>D5STT6</accession>
<feature type="transmembrane region" description="Helical" evidence="1">
    <location>
        <begin position="138"/>
        <end position="159"/>
    </location>
</feature>
<dbReference type="STRING" id="521674.Plim_1084"/>
<dbReference type="KEGG" id="plm:Plim_1084"/>
<gene>
    <name evidence="3" type="ordered locus">Plim_1084</name>
</gene>
<dbReference type="EMBL" id="CP001744">
    <property type="protein sequence ID" value="ADG66921.1"/>
    <property type="molecule type" value="Genomic_DNA"/>
</dbReference>
<keyword evidence="1" id="KW-1133">Transmembrane helix</keyword>
<evidence type="ECO:0000256" key="1">
    <source>
        <dbReference type="SAM" id="Phobius"/>
    </source>
</evidence>